<evidence type="ECO:0000313" key="3">
    <source>
        <dbReference type="Proteomes" id="UP000436088"/>
    </source>
</evidence>
<keyword evidence="3" id="KW-1185">Reference proteome</keyword>
<feature type="signal peptide" evidence="1">
    <location>
        <begin position="1"/>
        <end position="25"/>
    </location>
</feature>
<organism evidence="2 3">
    <name type="scientific">Hibiscus syriacus</name>
    <name type="common">Rose of Sharon</name>
    <dbReference type="NCBI Taxonomy" id="106335"/>
    <lineage>
        <taxon>Eukaryota</taxon>
        <taxon>Viridiplantae</taxon>
        <taxon>Streptophyta</taxon>
        <taxon>Embryophyta</taxon>
        <taxon>Tracheophyta</taxon>
        <taxon>Spermatophyta</taxon>
        <taxon>Magnoliopsida</taxon>
        <taxon>eudicotyledons</taxon>
        <taxon>Gunneridae</taxon>
        <taxon>Pentapetalae</taxon>
        <taxon>rosids</taxon>
        <taxon>malvids</taxon>
        <taxon>Malvales</taxon>
        <taxon>Malvaceae</taxon>
        <taxon>Malvoideae</taxon>
        <taxon>Hibiscus</taxon>
    </lineage>
</organism>
<feature type="chain" id="PRO_5025445529" evidence="1">
    <location>
        <begin position="26"/>
        <end position="150"/>
    </location>
</feature>
<dbReference type="EMBL" id="VEPZ02000866">
    <property type="protein sequence ID" value="KAE8715139.1"/>
    <property type="molecule type" value="Genomic_DNA"/>
</dbReference>
<dbReference type="Proteomes" id="UP000436088">
    <property type="component" value="Unassembled WGS sequence"/>
</dbReference>
<gene>
    <name evidence="2" type="ORF">F3Y22_tig00110186pilonHSYRG00044</name>
</gene>
<dbReference type="AlphaFoldDB" id="A0A6A3BK06"/>
<evidence type="ECO:0000256" key="1">
    <source>
        <dbReference type="SAM" id="SignalP"/>
    </source>
</evidence>
<evidence type="ECO:0000313" key="2">
    <source>
        <dbReference type="EMBL" id="KAE8715139.1"/>
    </source>
</evidence>
<reference evidence="2" key="1">
    <citation type="submission" date="2019-09" db="EMBL/GenBank/DDBJ databases">
        <title>Draft genome information of white flower Hibiscus syriacus.</title>
        <authorList>
            <person name="Kim Y.-M."/>
        </authorList>
    </citation>
    <scope>NUCLEOTIDE SEQUENCE [LARGE SCALE GENOMIC DNA]</scope>
    <source>
        <strain evidence="2">YM2019G1</strain>
    </source>
</reference>
<accession>A0A6A3BK06</accession>
<sequence length="150" mass="17060">MRNIFQAKLAMIVVSLFLQQSSLMAELEEIVIRKPILYELSSRDEMVHLAGYGEEKLSTVLVTGSVLCEARQLHSQSQPQLRSWPISVSWVALDPKLRHGLIVSVVQVALLLWYPIPLGFQQLQYQTNLGLKKFGRQRNTIGWEVTTILS</sequence>
<name>A0A6A3BK06_HIBSY</name>
<protein>
    <submittedName>
        <fullName evidence="2">Acyl carrier protein 3</fullName>
    </submittedName>
</protein>
<comment type="caution">
    <text evidence="2">The sequence shown here is derived from an EMBL/GenBank/DDBJ whole genome shotgun (WGS) entry which is preliminary data.</text>
</comment>
<proteinExistence type="predicted"/>
<keyword evidence="1" id="KW-0732">Signal</keyword>